<evidence type="ECO:0000256" key="4">
    <source>
        <dbReference type="ARBA" id="ARBA00022989"/>
    </source>
</evidence>
<dbReference type="GO" id="GO:0005886">
    <property type="term" value="C:plasma membrane"/>
    <property type="evidence" value="ECO:0007669"/>
    <property type="project" value="UniProtKB-SubCell"/>
</dbReference>
<dbReference type="PANTHER" id="PTHR30509">
    <property type="entry name" value="P-HYDROXYBENZOIC ACID EFFLUX PUMP SUBUNIT-RELATED"/>
    <property type="match status" value="1"/>
</dbReference>
<dbReference type="InterPro" id="IPR049453">
    <property type="entry name" value="Memb_transporter_dom"/>
</dbReference>
<proteinExistence type="inferred from homology"/>
<dbReference type="Proteomes" id="UP000824238">
    <property type="component" value="Unassembled WGS sequence"/>
</dbReference>
<accession>A0A9D1IYN5</accession>
<reference evidence="9" key="2">
    <citation type="journal article" date="2021" name="PeerJ">
        <title>Extensive microbial diversity within the chicken gut microbiome revealed by metagenomics and culture.</title>
        <authorList>
            <person name="Gilroy R."/>
            <person name="Ravi A."/>
            <person name="Getino M."/>
            <person name="Pursley I."/>
            <person name="Horton D.L."/>
            <person name="Alikhan N.F."/>
            <person name="Baker D."/>
            <person name="Gharbi K."/>
            <person name="Hall N."/>
            <person name="Watson M."/>
            <person name="Adriaenssens E.M."/>
            <person name="Foster-Nyarko E."/>
            <person name="Jarju S."/>
            <person name="Secka A."/>
            <person name="Antonio M."/>
            <person name="Oren A."/>
            <person name="Chaudhuri R.R."/>
            <person name="La Ragione R."/>
            <person name="Hildebrand F."/>
            <person name="Pallen M.J."/>
        </authorList>
    </citation>
    <scope>NUCLEOTIDE SEQUENCE</scope>
    <source>
        <strain evidence="9">ChiGjej3B3-7149</strain>
    </source>
</reference>
<sequence length="196" mass="21458">MKPWRELFFEEVEPPHHFHIGMRIIKTVIAVFICGLLGWLRDETSFFSMIAAVLCMQKSAEKTFTTSFNRIMGTAVGGVFGVVVLFLETELHVQRVMPVYYLIVSLMLIPVIMSTIAIKKPSVAGFACVVFLSTTIYHVGDASPYTYALNRMLDTALGIVVALVVNLAMPGPKKPAPVSALEDMDGPGPVEPAPKA</sequence>
<dbReference type="Pfam" id="PF13515">
    <property type="entry name" value="FUSC_2"/>
    <property type="match status" value="1"/>
</dbReference>
<evidence type="ECO:0000256" key="6">
    <source>
        <dbReference type="ARBA" id="ARBA00043993"/>
    </source>
</evidence>
<name>A0A9D1IYN5_9FIRM</name>
<keyword evidence="2" id="KW-1003">Cell membrane</keyword>
<keyword evidence="3 7" id="KW-0812">Transmembrane</keyword>
<feature type="transmembrane region" description="Helical" evidence="7">
    <location>
        <begin position="68"/>
        <end position="87"/>
    </location>
</feature>
<reference evidence="9" key="1">
    <citation type="submission" date="2020-10" db="EMBL/GenBank/DDBJ databases">
        <authorList>
            <person name="Gilroy R."/>
        </authorList>
    </citation>
    <scope>NUCLEOTIDE SEQUENCE</scope>
    <source>
        <strain evidence="9">ChiGjej3B3-7149</strain>
    </source>
</reference>
<dbReference type="EMBL" id="DVHH01000036">
    <property type="protein sequence ID" value="HIR54250.1"/>
    <property type="molecule type" value="Genomic_DNA"/>
</dbReference>
<feature type="transmembrane region" description="Helical" evidence="7">
    <location>
        <begin position="123"/>
        <end position="140"/>
    </location>
</feature>
<feature type="domain" description="Integral membrane bound transporter" evidence="8">
    <location>
        <begin position="30"/>
        <end position="165"/>
    </location>
</feature>
<keyword evidence="5 7" id="KW-0472">Membrane</keyword>
<evidence type="ECO:0000259" key="8">
    <source>
        <dbReference type="Pfam" id="PF13515"/>
    </source>
</evidence>
<feature type="transmembrane region" description="Helical" evidence="7">
    <location>
        <begin position="20"/>
        <end position="40"/>
    </location>
</feature>
<organism evidence="9 10">
    <name type="scientific">Candidatus Scatomorpha intestinigallinarum</name>
    <dbReference type="NCBI Taxonomy" id="2840923"/>
    <lineage>
        <taxon>Bacteria</taxon>
        <taxon>Bacillati</taxon>
        <taxon>Bacillota</taxon>
        <taxon>Clostridia</taxon>
        <taxon>Eubacteriales</taxon>
        <taxon>Candidatus Scatomorpha</taxon>
    </lineage>
</organism>
<feature type="transmembrane region" description="Helical" evidence="7">
    <location>
        <begin position="152"/>
        <end position="169"/>
    </location>
</feature>
<evidence type="ECO:0000256" key="1">
    <source>
        <dbReference type="ARBA" id="ARBA00004651"/>
    </source>
</evidence>
<keyword evidence="4 7" id="KW-1133">Transmembrane helix</keyword>
<evidence type="ECO:0000256" key="7">
    <source>
        <dbReference type="SAM" id="Phobius"/>
    </source>
</evidence>
<comment type="subcellular location">
    <subcellularLocation>
        <location evidence="1">Cell membrane</location>
        <topology evidence="1">Multi-pass membrane protein</topology>
    </subcellularLocation>
</comment>
<evidence type="ECO:0000313" key="10">
    <source>
        <dbReference type="Proteomes" id="UP000824238"/>
    </source>
</evidence>
<dbReference type="AlphaFoldDB" id="A0A9D1IYN5"/>
<evidence type="ECO:0000313" key="9">
    <source>
        <dbReference type="EMBL" id="HIR54250.1"/>
    </source>
</evidence>
<evidence type="ECO:0000256" key="3">
    <source>
        <dbReference type="ARBA" id="ARBA00022692"/>
    </source>
</evidence>
<evidence type="ECO:0000256" key="2">
    <source>
        <dbReference type="ARBA" id="ARBA00022475"/>
    </source>
</evidence>
<comment type="caution">
    <text evidence="9">The sequence shown here is derived from an EMBL/GenBank/DDBJ whole genome shotgun (WGS) entry which is preliminary data.</text>
</comment>
<protein>
    <submittedName>
        <fullName evidence="9">FUSC family protein</fullName>
    </submittedName>
</protein>
<comment type="similarity">
    <text evidence="6">Belongs to the YccS/YhfK family.</text>
</comment>
<feature type="transmembrane region" description="Helical" evidence="7">
    <location>
        <begin position="99"/>
        <end position="118"/>
    </location>
</feature>
<dbReference type="PANTHER" id="PTHR30509:SF9">
    <property type="entry name" value="MULTIDRUG RESISTANCE PROTEIN MDTO"/>
    <property type="match status" value="1"/>
</dbReference>
<gene>
    <name evidence="9" type="ORF">IAD36_01425</name>
</gene>
<evidence type="ECO:0000256" key="5">
    <source>
        <dbReference type="ARBA" id="ARBA00023136"/>
    </source>
</evidence>